<dbReference type="Gene3D" id="3.20.20.190">
    <property type="entry name" value="Phosphatidylinositol (PI) phosphodiesterase"/>
    <property type="match status" value="1"/>
</dbReference>
<dbReference type="EMBL" id="JAESVA010000001">
    <property type="protein sequence ID" value="MCB8879018.1"/>
    <property type="molecule type" value="Genomic_DNA"/>
</dbReference>
<dbReference type="AlphaFoldDB" id="A0A964E2P3"/>
<dbReference type="PROSITE" id="PS51704">
    <property type="entry name" value="GP_PDE"/>
    <property type="match status" value="1"/>
</dbReference>
<protein>
    <submittedName>
        <fullName evidence="2">Glycerophosphodiester phosphodiesterase</fullName>
    </submittedName>
</protein>
<name>A0A964E2P3_9PROT</name>
<comment type="caution">
    <text evidence="2">The sequence shown here is derived from an EMBL/GenBank/DDBJ whole genome shotgun (WGS) entry which is preliminary data.</text>
</comment>
<dbReference type="InterPro" id="IPR030395">
    <property type="entry name" value="GP_PDE_dom"/>
</dbReference>
<proteinExistence type="predicted"/>
<dbReference type="Pfam" id="PF03009">
    <property type="entry name" value="GDPD"/>
    <property type="match status" value="1"/>
</dbReference>
<feature type="domain" description="GP-PDE" evidence="1">
    <location>
        <begin position="6"/>
        <end position="284"/>
    </location>
</feature>
<gene>
    <name evidence="2" type="ORF">ACELLULO517_02140</name>
</gene>
<dbReference type="InterPro" id="IPR017946">
    <property type="entry name" value="PLC-like_Pdiesterase_TIM-brl"/>
</dbReference>
<keyword evidence="3" id="KW-1185">Reference proteome</keyword>
<dbReference type="SUPFAM" id="SSF51695">
    <property type="entry name" value="PLC-like phosphodiesterases"/>
    <property type="match status" value="1"/>
</dbReference>
<dbReference type="GO" id="GO:0006629">
    <property type="term" value="P:lipid metabolic process"/>
    <property type="evidence" value="ECO:0007669"/>
    <property type="project" value="InterPro"/>
</dbReference>
<organism evidence="2 3">
    <name type="scientific">Acidisoma cellulosilyticum</name>
    <dbReference type="NCBI Taxonomy" id="2802395"/>
    <lineage>
        <taxon>Bacteria</taxon>
        <taxon>Pseudomonadati</taxon>
        <taxon>Pseudomonadota</taxon>
        <taxon>Alphaproteobacteria</taxon>
        <taxon>Acetobacterales</taxon>
        <taxon>Acidocellaceae</taxon>
        <taxon>Acidisoma</taxon>
    </lineage>
</organism>
<dbReference type="RefSeq" id="WP_227305463.1">
    <property type="nucleotide sequence ID" value="NZ_JAESVA010000001.1"/>
</dbReference>
<dbReference type="PANTHER" id="PTHR46211">
    <property type="entry name" value="GLYCEROPHOSPHORYL DIESTER PHOSPHODIESTERASE"/>
    <property type="match status" value="1"/>
</dbReference>
<sequence>MPRPGIELHGHRGARGLWPENTIPGFLGTIGIGVTAIEMDVALTQDGVAILSHDPILDPLITRGPDGSWIEPPGALIRDLSYAALSDFDVGRIRPGSPQARAFPNQMGLDGVRLPRLADVIALDPSVHLAVELKTFPDHPERTLPPDAMAEAVLAVLDQQAALARTRIISFDFRVLSYLRRVRPALDLGYLTDAETKAAAGLWWDGASAEDFGGSIPRLIASLGGRVWGPDVAALTEAEVAEAHALGLLVNPWTVNESEDMARLLDWGVGALTTDYPDRARAVMAEKGIALR</sequence>
<dbReference type="GO" id="GO:0008081">
    <property type="term" value="F:phosphoric diester hydrolase activity"/>
    <property type="evidence" value="ECO:0007669"/>
    <property type="project" value="InterPro"/>
</dbReference>
<accession>A0A964E2P3</accession>
<dbReference type="PANTHER" id="PTHR46211:SF14">
    <property type="entry name" value="GLYCEROPHOSPHODIESTER PHOSPHODIESTERASE"/>
    <property type="match status" value="1"/>
</dbReference>
<evidence type="ECO:0000313" key="3">
    <source>
        <dbReference type="Proteomes" id="UP000721844"/>
    </source>
</evidence>
<dbReference type="Proteomes" id="UP000721844">
    <property type="component" value="Unassembled WGS sequence"/>
</dbReference>
<evidence type="ECO:0000259" key="1">
    <source>
        <dbReference type="PROSITE" id="PS51704"/>
    </source>
</evidence>
<reference evidence="2 3" key="1">
    <citation type="journal article" date="2021" name="Microorganisms">
        <title>Acidisoma silvae sp. nov. and Acidisomacellulosilytica sp. nov., Two Acidophilic Bacteria Isolated from Decaying Wood, Hydrolyzing Cellulose and Producing Poly-3-hydroxybutyrate.</title>
        <authorList>
            <person name="Mieszkin S."/>
            <person name="Pouder E."/>
            <person name="Uroz S."/>
            <person name="Simon-Colin C."/>
            <person name="Alain K."/>
        </authorList>
    </citation>
    <scope>NUCLEOTIDE SEQUENCE [LARGE SCALE GENOMIC DNA]</scope>
    <source>
        <strain evidence="2 3">HW T5.17</strain>
    </source>
</reference>
<evidence type="ECO:0000313" key="2">
    <source>
        <dbReference type="EMBL" id="MCB8879018.1"/>
    </source>
</evidence>